<feature type="domain" description="CzcB-like C-terminal circularly permuted SH3-like" evidence="10">
    <location>
        <begin position="339"/>
        <end position="397"/>
    </location>
</feature>
<keyword evidence="3" id="KW-0175">Coiled coil</keyword>
<dbReference type="InterPro" id="IPR058648">
    <property type="entry name" value="HH_CzcB-like"/>
</dbReference>
<dbReference type="Gene3D" id="2.40.420.20">
    <property type="match status" value="1"/>
</dbReference>
<dbReference type="GO" id="GO:0060003">
    <property type="term" value="P:copper ion export"/>
    <property type="evidence" value="ECO:0000318"/>
    <property type="project" value="GO_Central"/>
</dbReference>
<dbReference type="Gene3D" id="2.40.30.170">
    <property type="match status" value="1"/>
</dbReference>
<dbReference type="Pfam" id="PF25893">
    <property type="entry name" value="HH_CzcB"/>
    <property type="match status" value="1"/>
</dbReference>
<evidence type="ECO:0000259" key="8">
    <source>
        <dbReference type="Pfam" id="PF25954"/>
    </source>
</evidence>
<dbReference type="PhylomeDB" id="Q7NDR1"/>
<organism evidence="11 12">
    <name type="scientific">Gloeobacter violaceus (strain ATCC 29082 / PCC 7421)</name>
    <dbReference type="NCBI Taxonomy" id="251221"/>
    <lineage>
        <taxon>Bacteria</taxon>
        <taxon>Bacillati</taxon>
        <taxon>Cyanobacteriota</taxon>
        <taxon>Cyanophyceae</taxon>
        <taxon>Gloeobacterales</taxon>
        <taxon>Gloeobacteraceae</taxon>
        <taxon>Gloeobacter</taxon>
    </lineage>
</organism>
<feature type="chain" id="PRO_5004288796" evidence="6">
    <location>
        <begin position="26"/>
        <end position="479"/>
    </location>
</feature>
<gene>
    <name evidence="11" type="ordered locus">gll4171</name>
</gene>
<evidence type="ECO:0000256" key="6">
    <source>
        <dbReference type="SAM" id="SignalP"/>
    </source>
</evidence>
<dbReference type="KEGG" id="gvi:gll4171"/>
<keyword evidence="6" id="KW-0732">Signal</keyword>
<keyword evidence="5" id="KW-0472">Membrane</keyword>
<dbReference type="OrthoDB" id="9806939at2"/>
<dbReference type="GO" id="GO:0016020">
    <property type="term" value="C:membrane"/>
    <property type="evidence" value="ECO:0007669"/>
    <property type="project" value="InterPro"/>
</dbReference>
<keyword evidence="5" id="KW-1133">Transmembrane helix</keyword>
<evidence type="ECO:0000256" key="3">
    <source>
        <dbReference type="SAM" id="Coils"/>
    </source>
</evidence>
<dbReference type="RefSeq" id="WP_011144157.1">
    <property type="nucleotide sequence ID" value="NC_005125.1"/>
</dbReference>
<dbReference type="EMBL" id="BA000045">
    <property type="protein sequence ID" value="BAC92112.1"/>
    <property type="molecule type" value="Genomic_DNA"/>
</dbReference>
<dbReference type="InterPro" id="IPR058649">
    <property type="entry name" value="CzcB_C"/>
</dbReference>
<dbReference type="Proteomes" id="UP000000557">
    <property type="component" value="Chromosome"/>
</dbReference>
<evidence type="ECO:0000256" key="4">
    <source>
        <dbReference type="SAM" id="MobiDB-lite"/>
    </source>
</evidence>
<evidence type="ECO:0000313" key="12">
    <source>
        <dbReference type="Proteomes" id="UP000000557"/>
    </source>
</evidence>
<sequence length="479" mass="50578">MRSKAARILMVAVLMGAAVSAPVEAGDERGHGETTFAPQEVAGGGEVRIEPQMQRALGLKVAAVGERPVRAGLAVNGQIEAIPGRSSEINAPVAGRVVRLQVQRGRAVRAGQPLAVLDSPEVRTLALEAERERAQARSEVDRLSAGVQLAHQNYEREKELVALKISARREFQQAEAALRASEADLRAARSRLALSGAALSTRLAQLGQSGVRARSDGTVVLFAPIVGVVADQQVTAGEAVEPGKALFRILDATQVWATAQVYEKDLGLVRAGRSIEVTTQSYPGRTFRGRIESIDPAVDPQTRTLAVRAVLTNPEGLLKPQMYARLLLVSDGAARPVSVVPRSAVLTADGLSVVYRKAGTDRFRPVPVELGRSFEEAVEVRAGVRAGDEVVVERVWQLRAQSLKQQGTGVGGDEHSQKKASKPSTARTAAPGPDGEIPAWIWLAAAVALTVLGFLAGLQVAGRRGGQSAGVSTGALPKP</sequence>
<dbReference type="HOGENOM" id="CLU_018816_13_3_3"/>
<evidence type="ECO:0000256" key="5">
    <source>
        <dbReference type="SAM" id="Phobius"/>
    </source>
</evidence>
<feature type="signal peptide" evidence="6">
    <location>
        <begin position="1"/>
        <end position="25"/>
    </location>
</feature>
<keyword evidence="12" id="KW-1185">Reference proteome</keyword>
<evidence type="ECO:0000259" key="10">
    <source>
        <dbReference type="Pfam" id="PF25975"/>
    </source>
</evidence>
<dbReference type="GO" id="GO:0030313">
    <property type="term" value="C:cell envelope"/>
    <property type="evidence" value="ECO:0000318"/>
    <property type="project" value="GO_Central"/>
</dbReference>
<dbReference type="SUPFAM" id="SSF111369">
    <property type="entry name" value="HlyD-like secretion proteins"/>
    <property type="match status" value="1"/>
</dbReference>
<dbReference type="EnsemblBacteria" id="BAC92112">
    <property type="protein sequence ID" value="BAC92112"/>
    <property type="gene ID" value="BAC92112"/>
</dbReference>
<evidence type="ECO:0000256" key="2">
    <source>
        <dbReference type="ARBA" id="ARBA00022448"/>
    </source>
</evidence>
<dbReference type="GO" id="GO:0022857">
    <property type="term" value="F:transmembrane transporter activity"/>
    <property type="evidence" value="ECO:0007669"/>
    <property type="project" value="InterPro"/>
</dbReference>
<feature type="transmembrane region" description="Helical" evidence="5">
    <location>
        <begin position="439"/>
        <end position="458"/>
    </location>
</feature>
<reference evidence="11 12" key="1">
    <citation type="journal article" date="2003" name="DNA Res.">
        <title>Complete genome structure of Gloeobacter violaceus PCC 7421, a cyanobacterium that lacks thylakoids.</title>
        <authorList>
            <person name="Nakamura Y."/>
            <person name="Kaneko T."/>
            <person name="Sato S."/>
            <person name="Mimuro M."/>
            <person name="Miyashita H."/>
            <person name="Tsuchiya T."/>
            <person name="Sasamoto S."/>
            <person name="Watanabe A."/>
            <person name="Kawashima K."/>
            <person name="Kishida Y."/>
            <person name="Kiyokawa C."/>
            <person name="Kohara M."/>
            <person name="Matsumoto M."/>
            <person name="Matsuno A."/>
            <person name="Nakazaki N."/>
            <person name="Shimpo S."/>
            <person name="Takeuchi C."/>
            <person name="Yamada M."/>
            <person name="Tabata S."/>
        </authorList>
    </citation>
    <scope>NUCLEOTIDE SEQUENCE [LARGE SCALE GENOMIC DNA]</scope>
    <source>
        <strain evidence="12">ATCC 29082 / PCC 7421</strain>
    </source>
</reference>
<dbReference type="PANTHER" id="PTHR30097:SF4">
    <property type="entry name" value="SLR6042 PROTEIN"/>
    <property type="match status" value="1"/>
</dbReference>
<dbReference type="InterPro" id="IPR006143">
    <property type="entry name" value="RND_pump_MFP"/>
</dbReference>
<evidence type="ECO:0000313" key="11">
    <source>
        <dbReference type="EMBL" id="BAC92112.1"/>
    </source>
</evidence>
<dbReference type="STRING" id="251221.gene:10761689"/>
<feature type="domain" description="CzcB-like barrel-sandwich hybrid" evidence="9">
    <location>
        <begin position="87"/>
        <end position="251"/>
    </location>
</feature>
<feature type="domain" description="CzcB-like alpha-helical hairpin" evidence="7">
    <location>
        <begin position="136"/>
        <end position="193"/>
    </location>
</feature>
<dbReference type="Pfam" id="PF25973">
    <property type="entry name" value="BSH_CzcB"/>
    <property type="match status" value="1"/>
</dbReference>
<dbReference type="Pfam" id="PF25954">
    <property type="entry name" value="Beta-barrel_RND_2"/>
    <property type="match status" value="1"/>
</dbReference>
<accession>Q7NDR1</accession>
<evidence type="ECO:0000256" key="1">
    <source>
        <dbReference type="ARBA" id="ARBA00009477"/>
    </source>
</evidence>
<feature type="region of interest" description="Disordered" evidence="4">
    <location>
        <begin position="406"/>
        <end position="432"/>
    </location>
</feature>
<feature type="coiled-coil region" evidence="3">
    <location>
        <begin position="126"/>
        <end position="191"/>
    </location>
</feature>
<evidence type="ECO:0000259" key="9">
    <source>
        <dbReference type="Pfam" id="PF25973"/>
    </source>
</evidence>
<proteinExistence type="inferred from homology"/>
<protein>
    <submittedName>
        <fullName evidence="11">Gll4171 protein</fullName>
    </submittedName>
</protein>
<dbReference type="InterPro" id="IPR058792">
    <property type="entry name" value="Beta-barrel_RND_2"/>
</dbReference>
<dbReference type="PANTHER" id="PTHR30097">
    <property type="entry name" value="CATION EFFLUX SYSTEM PROTEIN CUSB"/>
    <property type="match status" value="1"/>
</dbReference>
<dbReference type="AlphaFoldDB" id="Q7NDR1"/>
<dbReference type="Pfam" id="PF25975">
    <property type="entry name" value="CzcB_C"/>
    <property type="match status" value="1"/>
</dbReference>
<comment type="similarity">
    <text evidence="1">Belongs to the membrane fusion protein (MFP) (TC 8.A.1) family.</text>
</comment>
<reference evidence="11 12" key="2">
    <citation type="journal article" date="2003" name="DNA Res.">
        <title>Complete genome structure of Gloeobacter violaceus PCC 7421, a cyanobacterium that lacks thylakoids (supplement).</title>
        <authorList>
            <person name="Nakamura Y."/>
            <person name="Kaneko T."/>
            <person name="Sato S."/>
            <person name="Mimuro M."/>
            <person name="Miyashita H."/>
            <person name="Tsuchiya T."/>
            <person name="Sasamoto S."/>
            <person name="Watanabe A."/>
            <person name="Kawashima K."/>
            <person name="Kishida Y."/>
            <person name="Kiyokawa C."/>
            <person name="Kohara M."/>
            <person name="Matsumoto M."/>
            <person name="Matsuno A."/>
            <person name="Nakazaki N."/>
            <person name="Shimpo S."/>
            <person name="Takeuchi C."/>
            <person name="Yamada M."/>
            <person name="Tabata S."/>
        </authorList>
    </citation>
    <scope>NUCLEOTIDE SEQUENCE [LARGE SCALE GENOMIC DNA]</scope>
    <source>
        <strain evidence="12">ATCC 29082 / PCC 7421</strain>
    </source>
</reference>
<dbReference type="Gene3D" id="1.10.287.470">
    <property type="entry name" value="Helix hairpin bin"/>
    <property type="match status" value="1"/>
</dbReference>
<feature type="domain" description="CusB-like beta-barrel" evidence="8">
    <location>
        <begin position="254"/>
        <end position="329"/>
    </location>
</feature>
<dbReference type="GO" id="GO:0015679">
    <property type="term" value="P:plasma membrane copper ion transport"/>
    <property type="evidence" value="ECO:0000318"/>
    <property type="project" value="GO_Central"/>
</dbReference>
<dbReference type="InterPro" id="IPR051909">
    <property type="entry name" value="MFP_Cation_Efflux"/>
</dbReference>
<evidence type="ECO:0000259" key="7">
    <source>
        <dbReference type="Pfam" id="PF25893"/>
    </source>
</evidence>
<dbReference type="Gene3D" id="2.40.50.100">
    <property type="match status" value="1"/>
</dbReference>
<keyword evidence="2" id="KW-0813">Transport</keyword>
<dbReference type="InParanoid" id="Q7NDR1"/>
<dbReference type="FunFam" id="2.40.30.170:FF:000010">
    <property type="entry name" value="Efflux RND transporter periplasmic adaptor subunit"/>
    <property type="match status" value="1"/>
</dbReference>
<dbReference type="InterPro" id="IPR058647">
    <property type="entry name" value="BSH_CzcB-like"/>
</dbReference>
<dbReference type="NCBIfam" id="TIGR01730">
    <property type="entry name" value="RND_mfp"/>
    <property type="match status" value="1"/>
</dbReference>
<name>Q7NDR1_GLOVI</name>
<keyword evidence="5" id="KW-0812">Transmembrane</keyword>
<dbReference type="eggNOG" id="COG0845">
    <property type="taxonomic scope" value="Bacteria"/>
</dbReference>